<keyword evidence="9" id="KW-1185">Reference proteome</keyword>
<sequence length="287" mass="32268">MDFLYVLFIVISLKFINGNLLKRNKHVFRTPINASIPLSQIDEMKSVWSSLKEQKDAFVNRNGVNKKPRYCDIIKEYKIEQEKKDDSFAPQRELNPQLFDGHSNNFESVVTAKHEIQEIEPDQDYSTSLHSTAPIKSILSAFIVELVDSVSIEKRSARTLNNFSVNHMGSFIKGSSLDLRKGRYSAPVTALYQFYSTVHITRSLKLSSLRPNASVIAMICIDANCTKGSTLKFTSGISSNSKVFTINVTGQLYLVKNQYVEVVVKNSSKDRVTVMSGTMFGGYLIGI</sequence>
<keyword evidence="3" id="KW-0372">Hormone</keyword>
<organism evidence="9 10">
    <name type="scientific">Hydra vulgaris</name>
    <name type="common">Hydra</name>
    <name type="synonym">Hydra attenuata</name>
    <dbReference type="NCBI Taxonomy" id="6087"/>
    <lineage>
        <taxon>Eukaryota</taxon>
        <taxon>Metazoa</taxon>
        <taxon>Cnidaria</taxon>
        <taxon>Hydrozoa</taxon>
        <taxon>Hydroidolina</taxon>
        <taxon>Anthoathecata</taxon>
        <taxon>Aplanulata</taxon>
        <taxon>Hydridae</taxon>
        <taxon>Hydra</taxon>
    </lineage>
</organism>
<comment type="subcellular location">
    <subcellularLocation>
        <location evidence="1">Secreted</location>
    </subcellularLocation>
</comment>
<evidence type="ECO:0000256" key="5">
    <source>
        <dbReference type="ARBA" id="ARBA00023157"/>
    </source>
</evidence>
<evidence type="ECO:0000313" key="9">
    <source>
        <dbReference type="Proteomes" id="UP001652625"/>
    </source>
</evidence>
<evidence type="ECO:0000256" key="4">
    <source>
        <dbReference type="ARBA" id="ARBA00022729"/>
    </source>
</evidence>
<proteinExistence type="inferred from homology"/>
<name>A0ABM4BXB3_HYDVU</name>
<reference evidence="10" key="1">
    <citation type="submission" date="2025-08" db="UniProtKB">
        <authorList>
            <consortium name="RefSeq"/>
        </authorList>
    </citation>
    <scope>IDENTIFICATION</scope>
</reference>
<dbReference type="SUPFAM" id="SSF49842">
    <property type="entry name" value="TNF-like"/>
    <property type="match status" value="1"/>
</dbReference>
<dbReference type="PANTHER" id="PTHR24019">
    <property type="entry name" value="ADIPOLIN"/>
    <property type="match status" value="1"/>
</dbReference>
<evidence type="ECO:0000256" key="6">
    <source>
        <dbReference type="ARBA" id="ARBA00023180"/>
    </source>
</evidence>
<evidence type="ECO:0000256" key="3">
    <source>
        <dbReference type="ARBA" id="ARBA00022702"/>
    </source>
</evidence>
<keyword evidence="4" id="KW-0732">Signal</keyword>
<gene>
    <name evidence="10" type="primary">LOC136071934</name>
</gene>
<keyword evidence="5" id="KW-1015">Disulfide bond</keyword>
<dbReference type="GeneID" id="136071934"/>
<comment type="similarity">
    <text evidence="7">Belongs to the adipolin/erythroferrone family.</text>
</comment>
<protein>
    <submittedName>
        <fullName evidence="10">Adipolin-like</fullName>
    </submittedName>
</protein>
<dbReference type="Proteomes" id="UP001652625">
    <property type="component" value="Chromosome 05"/>
</dbReference>
<evidence type="ECO:0000313" key="10">
    <source>
        <dbReference type="RefSeq" id="XP_065653851.1"/>
    </source>
</evidence>
<dbReference type="InterPro" id="IPR001073">
    <property type="entry name" value="C1q_dom"/>
</dbReference>
<keyword evidence="6" id="KW-0325">Glycoprotein</keyword>
<accession>A0ABM4BXB3</accession>
<dbReference type="Gene3D" id="2.60.120.40">
    <property type="match status" value="1"/>
</dbReference>
<feature type="domain" description="C1q" evidence="8">
    <location>
        <begin position="135"/>
        <end position="287"/>
    </location>
</feature>
<dbReference type="InterPro" id="IPR052136">
    <property type="entry name" value="Adipolin/Erythroferrone-rel"/>
</dbReference>
<dbReference type="InterPro" id="IPR008983">
    <property type="entry name" value="Tumour_necrosis_fac-like_dom"/>
</dbReference>
<dbReference type="PANTHER" id="PTHR24019:SF5">
    <property type="entry name" value="ADIPOLIN"/>
    <property type="match status" value="1"/>
</dbReference>
<evidence type="ECO:0000259" key="8">
    <source>
        <dbReference type="PROSITE" id="PS50871"/>
    </source>
</evidence>
<evidence type="ECO:0000256" key="1">
    <source>
        <dbReference type="ARBA" id="ARBA00004613"/>
    </source>
</evidence>
<evidence type="ECO:0000256" key="7">
    <source>
        <dbReference type="ARBA" id="ARBA00038198"/>
    </source>
</evidence>
<dbReference type="RefSeq" id="XP_065653851.1">
    <property type="nucleotide sequence ID" value="XM_065797779.1"/>
</dbReference>
<dbReference type="PROSITE" id="PS50871">
    <property type="entry name" value="C1Q"/>
    <property type="match status" value="1"/>
</dbReference>
<evidence type="ECO:0000256" key="2">
    <source>
        <dbReference type="ARBA" id="ARBA00022525"/>
    </source>
</evidence>
<keyword evidence="2" id="KW-0964">Secreted</keyword>